<feature type="non-terminal residue" evidence="1">
    <location>
        <position position="1"/>
    </location>
</feature>
<dbReference type="Proteomes" id="UP000054064">
    <property type="component" value="Unassembled WGS sequence"/>
</dbReference>
<dbReference type="EMBL" id="KL523972">
    <property type="protein sequence ID" value="KFO90505.1"/>
    <property type="molecule type" value="Genomic_DNA"/>
</dbReference>
<evidence type="ECO:0000313" key="2">
    <source>
        <dbReference type="Proteomes" id="UP000054064"/>
    </source>
</evidence>
<accession>A0A091H785</accession>
<dbReference type="PANTHER" id="PTHR33443:SF30">
    <property type="entry name" value="SARCOSINE DEHYDROGENASE-2C PROTEIN"/>
    <property type="match status" value="1"/>
</dbReference>
<gene>
    <name evidence="1" type="ORF">N320_11655</name>
</gene>
<dbReference type="AlphaFoldDB" id="A0A091H785"/>
<feature type="non-terminal residue" evidence="1">
    <location>
        <position position="564"/>
    </location>
</feature>
<protein>
    <submittedName>
        <fullName evidence="1">Uncharacterized protein</fullName>
    </submittedName>
</protein>
<name>A0A091H785_BUCRH</name>
<organism evidence="1 2">
    <name type="scientific">Buceros rhinoceros silvestris</name>
    <dbReference type="NCBI Taxonomy" id="175836"/>
    <lineage>
        <taxon>Eukaryota</taxon>
        <taxon>Metazoa</taxon>
        <taxon>Chordata</taxon>
        <taxon>Craniata</taxon>
        <taxon>Vertebrata</taxon>
        <taxon>Euteleostomi</taxon>
        <taxon>Archelosauria</taxon>
        <taxon>Archosauria</taxon>
        <taxon>Dinosauria</taxon>
        <taxon>Saurischia</taxon>
        <taxon>Theropoda</taxon>
        <taxon>Coelurosauria</taxon>
        <taxon>Aves</taxon>
        <taxon>Neognathae</taxon>
        <taxon>Neoaves</taxon>
        <taxon>Telluraves</taxon>
        <taxon>Coraciimorphae</taxon>
        <taxon>Bucerotiformes</taxon>
        <taxon>Bucerotidae</taxon>
        <taxon>Buceros</taxon>
    </lineage>
</organism>
<evidence type="ECO:0000313" key="1">
    <source>
        <dbReference type="EMBL" id="KFO90505.1"/>
    </source>
</evidence>
<dbReference type="PANTHER" id="PTHR33443">
    <property type="entry name" value="ZGC:112980"/>
    <property type="match status" value="1"/>
</dbReference>
<keyword evidence="2" id="KW-1185">Reference proteome</keyword>
<proteinExistence type="predicted"/>
<sequence>SEKEEQSIILISDDEAESSFGNSVLLADPVETSALEEERSEEVVDEECELMVTFCKQAKVMPHARYDCTIHPFERTECDTCSPLGKNVDICTQCYCYICDKLAAECQNWTTPSLCHCNAHNKSKFWKDQRDFALAGVLVMFNLELTDIDADLRHGGSLLIKFIQELSVEYNKYLVGERMPPTHHECFCLPRLPPGQCNICRSRNMEVIYKYSGVFALVTRFLNQAEQESPKAAAVMFLGAAKEIALHKDPALGTQKQLYILTSFQTDDRITTRLQKMLVLCDFPKSLYEKFVTFFQSISLPCHCFGFSNSLNVVPWDHVLLTTVLKGQNITGQRTQKGRKVFLWETLAVIEARVEKLVDKRNYKEVVRYLRAVKCNDTKGLRDLRDQIPFYLCKTGDFLDAAHSLLFPVNSLACCTACRITPLQFEVYLKMFRTGSVPAGNDMLGSGPWITAGKCDFLLISAEYKICFGFLFLAGSPLKDAVLIKQALKLLYSNVLLYRNPKCWSSLIMILGSSSLLEKSGHLHPLSLKEPPLDFQRGVLAASCGLLEELKAKVNVSLPPSIFS</sequence>
<reference evidence="1 2" key="1">
    <citation type="submission" date="2014-04" db="EMBL/GenBank/DDBJ databases">
        <title>Genome evolution of avian class.</title>
        <authorList>
            <person name="Zhang G."/>
            <person name="Li C."/>
        </authorList>
    </citation>
    <scope>NUCLEOTIDE SEQUENCE [LARGE SCALE GENOMIC DNA]</scope>
    <source>
        <strain evidence="1">BGI_N320</strain>
    </source>
</reference>
<dbReference type="InterPro" id="IPR053234">
    <property type="entry name" value="RPM1_Interactor"/>
</dbReference>